<dbReference type="KEGG" id="vab:WPS_00800"/>
<name>A0AAN1XS59_UNVUL</name>
<dbReference type="EMBL" id="AP025523">
    <property type="protein sequence ID" value="BDE04804.1"/>
    <property type="molecule type" value="Genomic_DNA"/>
</dbReference>
<protein>
    <recommendedName>
        <fullName evidence="2">Histidine kinase/HSP90-like ATPase domain-containing protein</fullName>
    </recommendedName>
</protein>
<reference evidence="3 4" key="1">
    <citation type="journal article" date="2022" name="ISME Commun">
        <title>Vulcanimicrobium alpinus gen. nov. sp. nov., the first cultivated representative of the candidate phylum 'Eremiobacterota', is a metabolically versatile aerobic anoxygenic phototroph.</title>
        <authorList>
            <person name="Yabe S."/>
            <person name="Muto K."/>
            <person name="Abe K."/>
            <person name="Yokota A."/>
            <person name="Staudigel H."/>
            <person name="Tebo B.M."/>
        </authorList>
    </citation>
    <scope>NUCLEOTIDE SEQUENCE [LARGE SCALE GENOMIC DNA]</scope>
    <source>
        <strain evidence="3 4">WC8-2</strain>
    </source>
</reference>
<dbReference type="Proteomes" id="UP001317532">
    <property type="component" value="Chromosome"/>
</dbReference>
<evidence type="ECO:0000313" key="3">
    <source>
        <dbReference type="EMBL" id="BDE04804.1"/>
    </source>
</evidence>
<dbReference type="Gene3D" id="3.30.565.10">
    <property type="entry name" value="Histidine kinase-like ATPase, C-terminal domain"/>
    <property type="match status" value="1"/>
</dbReference>
<keyword evidence="1" id="KW-0808">Transferase</keyword>
<dbReference type="RefSeq" id="WP_317995893.1">
    <property type="nucleotide sequence ID" value="NZ_AP025523.1"/>
</dbReference>
<keyword evidence="1" id="KW-0418">Kinase</keyword>
<accession>A0AAN1XS59</accession>
<evidence type="ECO:0000313" key="4">
    <source>
        <dbReference type="Proteomes" id="UP001317532"/>
    </source>
</evidence>
<dbReference type="InterPro" id="IPR003594">
    <property type="entry name" value="HATPase_dom"/>
</dbReference>
<dbReference type="GO" id="GO:0004674">
    <property type="term" value="F:protein serine/threonine kinase activity"/>
    <property type="evidence" value="ECO:0007669"/>
    <property type="project" value="UniProtKB-KW"/>
</dbReference>
<dbReference type="Pfam" id="PF13581">
    <property type="entry name" value="HATPase_c_2"/>
    <property type="match status" value="1"/>
</dbReference>
<dbReference type="AlphaFoldDB" id="A0AAN1XS59"/>
<gene>
    <name evidence="3" type="ORF">WPS_00800</name>
</gene>
<dbReference type="PANTHER" id="PTHR35526:SF3">
    <property type="entry name" value="ANTI-SIGMA-F FACTOR RSBW"/>
    <property type="match status" value="1"/>
</dbReference>
<evidence type="ECO:0000256" key="1">
    <source>
        <dbReference type="ARBA" id="ARBA00022527"/>
    </source>
</evidence>
<feature type="domain" description="Histidine kinase/HSP90-like ATPase" evidence="2">
    <location>
        <begin position="36"/>
        <end position="149"/>
    </location>
</feature>
<dbReference type="InterPro" id="IPR036890">
    <property type="entry name" value="HATPase_C_sf"/>
</dbReference>
<dbReference type="SUPFAM" id="SSF55874">
    <property type="entry name" value="ATPase domain of HSP90 chaperone/DNA topoisomerase II/histidine kinase"/>
    <property type="match status" value="1"/>
</dbReference>
<organism evidence="3 4">
    <name type="scientific">Vulcanimicrobium alpinum</name>
    <dbReference type="NCBI Taxonomy" id="3016050"/>
    <lineage>
        <taxon>Bacteria</taxon>
        <taxon>Bacillati</taxon>
        <taxon>Vulcanimicrobiota</taxon>
        <taxon>Vulcanimicrobiia</taxon>
        <taxon>Vulcanimicrobiales</taxon>
        <taxon>Vulcanimicrobiaceae</taxon>
        <taxon>Vulcanimicrobium</taxon>
    </lineage>
</organism>
<keyword evidence="1" id="KW-0723">Serine/threonine-protein kinase</keyword>
<dbReference type="InterPro" id="IPR050267">
    <property type="entry name" value="Anti-sigma-factor_SerPK"/>
</dbReference>
<dbReference type="PANTHER" id="PTHR35526">
    <property type="entry name" value="ANTI-SIGMA-F FACTOR RSBW-RELATED"/>
    <property type="match status" value="1"/>
</dbReference>
<evidence type="ECO:0000259" key="2">
    <source>
        <dbReference type="Pfam" id="PF13581"/>
    </source>
</evidence>
<proteinExistence type="predicted"/>
<keyword evidence="4" id="KW-1185">Reference proteome</keyword>
<sequence>MGDGGGKKTFADALVRMRFRREVVHMGDFRTRIAGDYASVGAARRALRSYARLCGFSGDRLDDIETAVGEALANAAEHGSRGRAIDVCAWLSDDVLHIEIADAGPGFPASARARMIRPAPAAPRGYGIFLIHALIDDVAYVDGGRRLLLGKRLPRADGRAERA</sequence>
<dbReference type="CDD" id="cd16936">
    <property type="entry name" value="HATPase_RsbW-like"/>
    <property type="match status" value="1"/>
</dbReference>